<dbReference type="EMBL" id="LAZR01004082">
    <property type="protein sequence ID" value="KKN11961.1"/>
    <property type="molecule type" value="Genomic_DNA"/>
</dbReference>
<dbReference type="GO" id="GO:0016491">
    <property type="term" value="F:oxidoreductase activity"/>
    <property type="evidence" value="ECO:0007669"/>
    <property type="project" value="InterPro"/>
</dbReference>
<dbReference type="InterPro" id="IPR013740">
    <property type="entry name" value="Redoxin"/>
</dbReference>
<dbReference type="CDD" id="cd02966">
    <property type="entry name" value="TlpA_like_family"/>
    <property type="match status" value="1"/>
</dbReference>
<dbReference type="AlphaFoldDB" id="A0A0F9QFG0"/>
<evidence type="ECO:0000256" key="2">
    <source>
        <dbReference type="ARBA" id="ARBA00022748"/>
    </source>
</evidence>
<dbReference type="InterPro" id="IPR013766">
    <property type="entry name" value="Thioredoxin_domain"/>
</dbReference>
<dbReference type="GO" id="GO:0017004">
    <property type="term" value="P:cytochrome complex assembly"/>
    <property type="evidence" value="ECO:0007669"/>
    <property type="project" value="UniProtKB-KW"/>
</dbReference>
<protein>
    <recommendedName>
        <fullName evidence="4">Thioredoxin domain-containing protein</fullName>
    </recommendedName>
</protein>
<dbReference type="PROSITE" id="PS00194">
    <property type="entry name" value="THIOREDOXIN_1"/>
    <property type="match status" value="1"/>
</dbReference>
<keyword evidence="3" id="KW-0472">Membrane</keyword>
<comment type="caution">
    <text evidence="5">The sequence shown here is derived from an EMBL/GenBank/DDBJ whole genome shotgun (WGS) entry which is preliminary data.</text>
</comment>
<evidence type="ECO:0000313" key="5">
    <source>
        <dbReference type="EMBL" id="KKN11961.1"/>
    </source>
</evidence>
<dbReference type="InterPro" id="IPR017937">
    <property type="entry name" value="Thioredoxin_CS"/>
</dbReference>
<dbReference type="PANTHER" id="PTHR42852">
    <property type="entry name" value="THIOL:DISULFIDE INTERCHANGE PROTEIN DSBE"/>
    <property type="match status" value="1"/>
</dbReference>
<feature type="domain" description="Thioredoxin" evidence="4">
    <location>
        <begin position="34"/>
        <end position="177"/>
    </location>
</feature>
<accession>A0A0F9QFG0</accession>
<feature type="transmembrane region" description="Helical" evidence="3">
    <location>
        <begin position="9"/>
        <end position="30"/>
    </location>
</feature>
<evidence type="ECO:0000256" key="1">
    <source>
        <dbReference type="ARBA" id="ARBA00004196"/>
    </source>
</evidence>
<comment type="subcellular location">
    <subcellularLocation>
        <location evidence="1">Cell envelope</location>
    </subcellularLocation>
</comment>
<proteinExistence type="predicted"/>
<name>A0A0F9QFG0_9ZZZZ</name>
<dbReference type="SUPFAM" id="SSF52833">
    <property type="entry name" value="Thioredoxin-like"/>
    <property type="match status" value="1"/>
</dbReference>
<dbReference type="PROSITE" id="PS51352">
    <property type="entry name" value="THIOREDOXIN_2"/>
    <property type="match status" value="1"/>
</dbReference>
<sequence length="177" mass="20222">MKKRISGKFSLFVIVFVAIFFTTFLGFIALNESRNLGSNSFNTDLTYVDIEGESLKLADHKGKVIILYFFYLNCPYCKISDPYLAAIEDDYLSNQLLIITITIDIADSNSNLYNWKNNLNVSWNIVRDSIGHDYSSHWDVAYTPTTIIIDQDSNFVKKIEGSSDFDSNVRSEIELLI</sequence>
<keyword evidence="3" id="KW-1133">Transmembrane helix</keyword>
<gene>
    <name evidence="5" type="ORF">LCGC14_1021240</name>
</gene>
<dbReference type="InterPro" id="IPR036249">
    <property type="entry name" value="Thioredoxin-like_sf"/>
</dbReference>
<keyword evidence="3" id="KW-0812">Transmembrane</keyword>
<dbReference type="InterPro" id="IPR050553">
    <property type="entry name" value="Thioredoxin_ResA/DsbE_sf"/>
</dbReference>
<keyword evidence="2" id="KW-0201">Cytochrome c-type biogenesis</keyword>
<dbReference type="Pfam" id="PF08534">
    <property type="entry name" value="Redoxin"/>
    <property type="match status" value="1"/>
</dbReference>
<reference evidence="5" key="1">
    <citation type="journal article" date="2015" name="Nature">
        <title>Complex archaea that bridge the gap between prokaryotes and eukaryotes.</title>
        <authorList>
            <person name="Spang A."/>
            <person name="Saw J.H."/>
            <person name="Jorgensen S.L."/>
            <person name="Zaremba-Niedzwiedzka K."/>
            <person name="Martijn J."/>
            <person name="Lind A.E."/>
            <person name="van Eijk R."/>
            <person name="Schleper C."/>
            <person name="Guy L."/>
            <person name="Ettema T.J."/>
        </authorList>
    </citation>
    <scope>NUCLEOTIDE SEQUENCE</scope>
</reference>
<evidence type="ECO:0000259" key="4">
    <source>
        <dbReference type="PROSITE" id="PS51352"/>
    </source>
</evidence>
<evidence type="ECO:0000256" key="3">
    <source>
        <dbReference type="SAM" id="Phobius"/>
    </source>
</evidence>
<dbReference type="Gene3D" id="3.40.30.10">
    <property type="entry name" value="Glutaredoxin"/>
    <property type="match status" value="1"/>
</dbReference>
<dbReference type="GO" id="GO:0030313">
    <property type="term" value="C:cell envelope"/>
    <property type="evidence" value="ECO:0007669"/>
    <property type="project" value="UniProtKB-SubCell"/>
</dbReference>
<organism evidence="5">
    <name type="scientific">marine sediment metagenome</name>
    <dbReference type="NCBI Taxonomy" id="412755"/>
    <lineage>
        <taxon>unclassified sequences</taxon>
        <taxon>metagenomes</taxon>
        <taxon>ecological metagenomes</taxon>
    </lineage>
</organism>